<accession>A0A9N9VM85</accession>
<feature type="transmembrane region" description="Helical" evidence="2">
    <location>
        <begin position="62"/>
        <end position="84"/>
    </location>
</feature>
<protein>
    <submittedName>
        <fullName evidence="3">Uncharacterized protein</fullName>
    </submittedName>
</protein>
<sequence>MKDQDIIEQVVPYTDEDPLDEDPESDHAAPDNALLSEDRELEIIDVPVQKRRSKLFSRCSKCLLTVIALLGLLLVILLLVSRWASTRHATTPGSHQGGHSNKPSKPSKKPSKPKAIPYKLDFPTLYPQINTGASQECQAAWGELTMVPCHDKVFDRGNDNGTLRLFGWDPMYFLPKICTEECRSSLQKAQENLSARCSSSDTFLLDGYQGMFNTDFLEAGPIEAVETLLRRTDHQCRASPTGDSDYQYCPIEMLERFSLIDGLNANLVGIESFIHETDRKRVEPSHWKNGKKGTSKYSYKYHYKVREQRYGPGVGDTSCGWCTFDYLNRTLTSWVEGKISNPSNDQPVSLPEFIRRVRTAGERCAPNARWEKMYSEGLQHYQALGVLPTDWETALPSGDLDYLILHGPSSGDAPISTINAEMELLKNHPQQEAWPIKTSQVCLKDLAERYNNAKCYINLSHEKLVSMMEKGSKNLRKAFCDSGCSDAINADKFSTCDAAASTETTRKLVDDFYKSRAQRNSFCSVAGKDWYNSDCAQALLNMDRAGWTFEGRPDSPTLIKDVSQALDQLKEKLVPEDLRPVFEDKPDVLPKKESFKRVTELKESVCATCVWNWLAGIDLDDRMEYISTSESAPDYVDFVKKYHKTCTALGATWLGDLPYGDDPAIWRMQQQDGRVFRLIEVKNRHGRQIVYAVNEATGSVHFYEDQRRLNRPGVDVATLWHVLEAERGVKAMSEGKFEEWKLAEEKHRKEEDEKIWKIDTRWSTQVSYIGPVPLEY</sequence>
<reference evidence="3" key="1">
    <citation type="submission" date="2021-10" db="EMBL/GenBank/DDBJ databases">
        <authorList>
            <person name="Piombo E."/>
        </authorList>
    </citation>
    <scope>NUCLEOTIDE SEQUENCE</scope>
</reference>
<name>A0A9N9VM85_9HYPO</name>
<dbReference type="OrthoDB" id="5128805at2759"/>
<keyword evidence="2" id="KW-0472">Membrane</keyword>
<dbReference type="EMBL" id="CABFNQ020000702">
    <property type="protein sequence ID" value="CAH0024900.1"/>
    <property type="molecule type" value="Genomic_DNA"/>
</dbReference>
<dbReference type="AlphaFoldDB" id="A0A9N9VM85"/>
<gene>
    <name evidence="3" type="ORF">CRHIZ90672A_00005044</name>
</gene>
<keyword evidence="4" id="KW-1185">Reference proteome</keyword>
<proteinExistence type="predicted"/>
<feature type="region of interest" description="Disordered" evidence="1">
    <location>
        <begin position="89"/>
        <end position="113"/>
    </location>
</feature>
<keyword evidence="2" id="KW-0812">Transmembrane</keyword>
<feature type="compositionally biased region" description="Acidic residues" evidence="1">
    <location>
        <begin position="14"/>
        <end position="24"/>
    </location>
</feature>
<feature type="compositionally biased region" description="Polar residues" evidence="1">
    <location>
        <begin position="89"/>
        <end position="101"/>
    </location>
</feature>
<evidence type="ECO:0000256" key="1">
    <source>
        <dbReference type="SAM" id="MobiDB-lite"/>
    </source>
</evidence>
<organism evidence="3 4">
    <name type="scientific">Clonostachys rhizophaga</name>
    <dbReference type="NCBI Taxonomy" id="160324"/>
    <lineage>
        <taxon>Eukaryota</taxon>
        <taxon>Fungi</taxon>
        <taxon>Dikarya</taxon>
        <taxon>Ascomycota</taxon>
        <taxon>Pezizomycotina</taxon>
        <taxon>Sordariomycetes</taxon>
        <taxon>Hypocreomycetidae</taxon>
        <taxon>Hypocreales</taxon>
        <taxon>Bionectriaceae</taxon>
        <taxon>Clonostachys</taxon>
    </lineage>
</organism>
<evidence type="ECO:0000313" key="3">
    <source>
        <dbReference type="EMBL" id="CAH0024900.1"/>
    </source>
</evidence>
<evidence type="ECO:0000256" key="2">
    <source>
        <dbReference type="SAM" id="Phobius"/>
    </source>
</evidence>
<feature type="region of interest" description="Disordered" evidence="1">
    <location>
        <begin position="1"/>
        <end position="34"/>
    </location>
</feature>
<evidence type="ECO:0000313" key="4">
    <source>
        <dbReference type="Proteomes" id="UP000696573"/>
    </source>
</evidence>
<comment type="caution">
    <text evidence="3">The sequence shown here is derived from an EMBL/GenBank/DDBJ whole genome shotgun (WGS) entry which is preliminary data.</text>
</comment>
<dbReference type="Proteomes" id="UP000696573">
    <property type="component" value="Unassembled WGS sequence"/>
</dbReference>
<keyword evidence="2" id="KW-1133">Transmembrane helix</keyword>